<dbReference type="SUPFAM" id="SSF140683">
    <property type="entry name" value="SP0561-like"/>
    <property type="match status" value="1"/>
</dbReference>
<evidence type="ECO:0000313" key="3">
    <source>
        <dbReference type="Proteomes" id="UP000000269"/>
    </source>
</evidence>
<dbReference type="HOGENOM" id="CLU_188488_1_0_9"/>
<evidence type="ECO:0000259" key="1">
    <source>
        <dbReference type="Pfam" id="PF08984"/>
    </source>
</evidence>
<reference evidence="3" key="1">
    <citation type="submission" date="2007-10" db="EMBL/GenBank/DDBJ databases">
        <title>Complete genome of Alkaliphilus oremlandii OhILAs.</title>
        <authorList>
            <person name="Copeland A."/>
            <person name="Lucas S."/>
            <person name="Lapidus A."/>
            <person name="Barry K."/>
            <person name="Detter J.C."/>
            <person name="Glavina del Rio T."/>
            <person name="Hammon N."/>
            <person name="Israni S."/>
            <person name="Dalin E."/>
            <person name="Tice H."/>
            <person name="Pitluck S."/>
            <person name="Chain P."/>
            <person name="Malfatti S."/>
            <person name="Shin M."/>
            <person name="Vergez L."/>
            <person name="Schmutz J."/>
            <person name="Larimer F."/>
            <person name="Land M."/>
            <person name="Hauser L."/>
            <person name="Kyrpides N."/>
            <person name="Mikhailova N."/>
            <person name="Stolz J.F."/>
            <person name="Dawson A."/>
            <person name="Fisher E."/>
            <person name="Crable B."/>
            <person name="Perera E."/>
            <person name="Lisak J."/>
            <person name="Ranganathan M."/>
            <person name="Basu P."/>
            <person name="Richardson P."/>
        </authorList>
    </citation>
    <scope>NUCLEOTIDE SEQUENCE [LARGE SCALE GENOMIC DNA]</scope>
    <source>
        <strain evidence="3">OhILAs</strain>
    </source>
</reference>
<protein>
    <recommendedName>
        <fullName evidence="1">DUF1858 domain-containing protein</fullName>
    </recommendedName>
</protein>
<gene>
    <name evidence="2" type="ordered locus">Clos_2201</name>
</gene>
<accession>A8MIV4</accession>
<dbReference type="eggNOG" id="COG2461">
    <property type="taxonomic scope" value="Bacteria"/>
</dbReference>
<dbReference type="OrthoDB" id="9769774at2"/>
<keyword evidence="3" id="KW-1185">Reference proteome</keyword>
<dbReference type="KEGG" id="aoe:Clos_2201"/>
<dbReference type="InterPro" id="IPR038062">
    <property type="entry name" value="ScdA-like_N_sf"/>
</dbReference>
<organism evidence="2 3">
    <name type="scientific">Alkaliphilus oremlandii (strain OhILAs)</name>
    <name type="common">Clostridium oremlandii (strain OhILAs)</name>
    <dbReference type="NCBI Taxonomy" id="350688"/>
    <lineage>
        <taxon>Bacteria</taxon>
        <taxon>Bacillati</taxon>
        <taxon>Bacillota</taxon>
        <taxon>Clostridia</taxon>
        <taxon>Peptostreptococcales</taxon>
        <taxon>Natronincolaceae</taxon>
        <taxon>Alkaliphilus</taxon>
    </lineage>
</organism>
<feature type="domain" description="DUF1858" evidence="1">
    <location>
        <begin position="4"/>
        <end position="59"/>
    </location>
</feature>
<dbReference type="Gene3D" id="1.10.3910.10">
    <property type="entry name" value="SP0561-like"/>
    <property type="match status" value="1"/>
</dbReference>
<proteinExistence type="predicted"/>
<dbReference type="EMBL" id="CP000853">
    <property type="protein sequence ID" value="ABW19736.1"/>
    <property type="molecule type" value="Genomic_DNA"/>
</dbReference>
<dbReference type="InterPro" id="IPR015077">
    <property type="entry name" value="DUF1858"/>
</dbReference>
<dbReference type="STRING" id="350688.Clos_2201"/>
<dbReference type="RefSeq" id="WP_012160045.1">
    <property type="nucleotide sequence ID" value="NC_009922.1"/>
</dbReference>
<name>A8MIV4_ALKOO</name>
<dbReference type="AlphaFoldDB" id="A8MIV4"/>
<dbReference type="Proteomes" id="UP000000269">
    <property type="component" value="Chromosome"/>
</dbReference>
<sequence>MKIIDLNKSIYDLSQRYPEIIDIMIHLGFQDIGKKGMLNTAGRIMTISKGALMKGIEMDVIRKEFEDRGFYIK</sequence>
<evidence type="ECO:0000313" key="2">
    <source>
        <dbReference type="EMBL" id="ABW19736.1"/>
    </source>
</evidence>
<dbReference type="Pfam" id="PF08984">
    <property type="entry name" value="DUF1858"/>
    <property type="match status" value="1"/>
</dbReference>